<comment type="caution">
    <text evidence="2">The sequence shown here is derived from an EMBL/GenBank/DDBJ whole genome shotgun (WGS) entry which is preliminary data.</text>
</comment>
<dbReference type="Proteomes" id="UP000187209">
    <property type="component" value="Unassembled WGS sequence"/>
</dbReference>
<keyword evidence="3" id="KW-1185">Reference proteome</keyword>
<feature type="compositionally biased region" description="Polar residues" evidence="1">
    <location>
        <begin position="51"/>
        <end position="61"/>
    </location>
</feature>
<sequence length="245" mass="28428">MKKYHDDKCRSKSIDSKSHNNSVCSILKDPSRSKLKHQRSVRFLEPEDFSSEGSLESKSVCQQQFKAQKPKGKKKSLLQYSSPRQPIAEKHDHSHNLDKYMIKDHKSQDMQYNHKESKIKPQIHKFIVKNKTNKGHNFSASPKFEPKVINYNFRDKNFYDNLNRFISHKSSTSPKRHINHKHHEDTKLNVSVSNSHHSANKPVGIVSSPCEPNSAKVYYKSLGVQNLHKNMQGRIFKPHGSYLLN</sequence>
<dbReference type="AlphaFoldDB" id="A0A1R2BVJ6"/>
<feature type="region of interest" description="Disordered" evidence="1">
    <location>
        <begin position="1"/>
        <end position="77"/>
    </location>
</feature>
<accession>A0A1R2BVJ6</accession>
<feature type="compositionally biased region" description="Basic and acidic residues" evidence="1">
    <location>
        <begin position="1"/>
        <end position="18"/>
    </location>
</feature>
<protein>
    <submittedName>
        <fullName evidence="2">Uncharacterized protein</fullName>
    </submittedName>
</protein>
<reference evidence="2 3" key="1">
    <citation type="submission" date="2016-11" db="EMBL/GenBank/DDBJ databases">
        <title>The macronuclear genome of Stentor coeruleus: a giant cell with tiny introns.</title>
        <authorList>
            <person name="Slabodnick M."/>
            <person name="Ruby J.G."/>
            <person name="Reiff S.B."/>
            <person name="Swart E.C."/>
            <person name="Gosai S."/>
            <person name="Prabakaran S."/>
            <person name="Witkowska E."/>
            <person name="Larue G.E."/>
            <person name="Fisher S."/>
            <person name="Freeman R.M."/>
            <person name="Gunawardena J."/>
            <person name="Chu W."/>
            <person name="Stover N.A."/>
            <person name="Gregory B.D."/>
            <person name="Nowacki M."/>
            <person name="Derisi J."/>
            <person name="Roy S.W."/>
            <person name="Marshall W.F."/>
            <person name="Sood P."/>
        </authorList>
    </citation>
    <scope>NUCLEOTIDE SEQUENCE [LARGE SCALE GENOMIC DNA]</scope>
    <source>
        <strain evidence="2">WM001</strain>
    </source>
</reference>
<gene>
    <name evidence="2" type="ORF">SteCoe_18914</name>
</gene>
<evidence type="ECO:0000313" key="3">
    <source>
        <dbReference type="Proteomes" id="UP000187209"/>
    </source>
</evidence>
<organism evidence="2 3">
    <name type="scientific">Stentor coeruleus</name>
    <dbReference type="NCBI Taxonomy" id="5963"/>
    <lineage>
        <taxon>Eukaryota</taxon>
        <taxon>Sar</taxon>
        <taxon>Alveolata</taxon>
        <taxon>Ciliophora</taxon>
        <taxon>Postciliodesmatophora</taxon>
        <taxon>Heterotrichea</taxon>
        <taxon>Heterotrichida</taxon>
        <taxon>Stentoridae</taxon>
        <taxon>Stentor</taxon>
    </lineage>
</organism>
<evidence type="ECO:0000256" key="1">
    <source>
        <dbReference type="SAM" id="MobiDB-lite"/>
    </source>
</evidence>
<proteinExistence type="predicted"/>
<dbReference type="EMBL" id="MPUH01000409">
    <property type="protein sequence ID" value="OMJ80756.1"/>
    <property type="molecule type" value="Genomic_DNA"/>
</dbReference>
<evidence type="ECO:0000313" key="2">
    <source>
        <dbReference type="EMBL" id="OMJ80756.1"/>
    </source>
</evidence>
<name>A0A1R2BVJ6_9CILI</name>